<dbReference type="EMBL" id="CP017707">
    <property type="protein sequence ID" value="AOZ51578.1"/>
    <property type="molecule type" value="Genomic_DNA"/>
</dbReference>
<accession>A0A1D9LJW6</accession>
<dbReference type="PANTHER" id="PTHR47878:SF2">
    <property type="entry name" value="OXIDOREDUCTASE FAD_NAD(P)-BINDING DOMAIN PROTEIN"/>
    <property type="match status" value="1"/>
</dbReference>
<sequence length="263" mass="29794">MDAALEAEIQQKYTVETITDMKRWTGKLISFRLTRPDGFRFAAGQFARLGLPLESGGQVWRAYSMCSAEYDEFLEFYSIVMPEGLFSSRLARLQPGAEVMLDKRAMGFFQAERLPAGRDLWLIATGTGIAPYLSILKQPGEWQRFERIVLAHCVREAAELSFQDEIAALRGHPLWHEHGHKLQYLPVVTRNAPAGMLSQRVPALLESGELAARAGIEMSPEHSRFMLCGNPKMVEDTHRQLMKMGYRMTRQNAPGHIVLENGW</sequence>
<evidence type="ECO:0000256" key="3">
    <source>
        <dbReference type="ARBA" id="ARBA00022741"/>
    </source>
</evidence>
<dbReference type="InterPro" id="IPR033892">
    <property type="entry name" value="FNR_bac"/>
</dbReference>
<dbReference type="CDD" id="cd06195">
    <property type="entry name" value="FNR1"/>
    <property type="match status" value="1"/>
</dbReference>
<dbReference type="InterPro" id="IPR008333">
    <property type="entry name" value="Cbr1-like_FAD-bd_dom"/>
</dbReference>
<dbReference type="GeneID" id="68842965"/>
<evidence type="ECO:0000256" key="1">
    <source>
        <dbReference type="ARBA" id="ARBA00008312"/>
    </source>
</evidence>
<keyword evidence="3" id="KW-0547">Nucleotide-binding</keyword>
<comment type="catalytic activity">
    <reaction evidence="4">
        <text>2 reduced [2Fe-2S]-[ferredoxin] + NADP(+) + H(+) = 2 oxidized [2Fe-2S]-[ferredoxin] + NADPH</text>
        <dbReference type="Rhea" id="RHEA:20125"/>
        <dbReference type="Rhea" id="RHEA-COMP:10000"/>
        <dbReference type="Rhea" id="RHEA-COMP:10001"/>
        <dbReference type="ChEBI" id="CHEBI:15378"/>
        <dbReference type="ChEBI" id="CHEBI:33737"/>
        <dbReference type="ChEBI" id="CHEBI:33738"/>
        <dbReference type="ChEBI" id="CHEBI:57783"/>
        <dbReference type="ChEBI" id="CHEBI:58349"/>
        <dbReference type="EC" id="1.18.1.2"/>
    </reaction>
</comment>
<evidence type="ECO:0000256" key="4">
    <source>
        <dbReference type="ARBA" id="ARBA00047776"/>
    </source>
</evidence>
<evidence type="ECO:0000313" key="6">
    <source>
        <dbReference type="EMBL" id="AOZ51578.1"/>
    </source>
</evidence>
<dbReference type="AlphaFoldDB" id="A0A1D9LJW6"/>
<dbReference type="SUPFAM" id="SSF52343">
    <property type="entry name" value="Ferredoxin reductase-like, C-terminal NADP-linked domain"/>
    <property type="match status" value="1"/>
</dbReference>
<dbReference type="InterPro" id="IPR051930">
    <property type="entry name" value="FNR_type-1"/>
</dbReference>
<dbReference type="Proteomes" id="UP000178776">
    <property type="component" value="Chromosome"/>
</dbReference>
<protein>
    <recommendedName>
        <fullName evidence="2">ferredoxin--NADP(+) reductase</fullName>
        <ecNumber evidence="2">1.18.1.2</ecNumber>
    </recommendedName>
</protein>
<feature type="domain" description="FAD-binding FR-type" evidence="5">
    <location>
        <begin position="11"/>
        <end position="115"/>
    </location>
</feature>
<dbReference type="InterPro" id="IPR017927">
    <property type="entry name" value="FAD-bd_FR_type"/>
</dbReference>
<proteinExistence type="inferred from homology"/>
<dbReference type="InterPro" id="IPR001433">
    <property type="entry name" value="OxRdtase_FAD/NAD-bd"/>
</dbReference>
<evidence type="ECO:0000256" key="2">
    <source>
        <dbReference type="ARBA" id="ARBA00013223"/>
    </source>
</evidence>
<evidence type="ECO:0000313" key="7">
    <source>
        <dbReference type="Proteomes" id="UP000178776"/>
    </source>
</evidence>
<dbReference type="InterPro" id="IPR017938">
    <property type="entry name" value="Riboflavin_synthase-like_b-brl"/>
</dbReference>
<dbReference type="Pfam" id="PF00970">
    <property type="entry name" value="FAD_binding_6"/>
    <property type="match status" value="1"/>
</dbReference>
<dbReference type="Gene3D" id="2.40.30.10">
    <property type="entry name" value="Translation factors"/>
    <property type="match status" value="1"/>
</dbReference>
<dbReference type="STRING" id="1108595.BKX93_17300"/>
<evidence type="ECO:0000259" key="5">
    <source>
        <dbReference type="PROSITE" id="PS51384"/>
    </source>
</evidence>
<dbReference type="KEGG" id="cvc:BKX93_17300"/>
<dbReference type="Pfam" id="PF00175">
    <property type="entry name" value="NAD_binding_1"/>
    <property type="match status" value="1"/>
</dbReference>
<dbReference type="GO" id="GO:0000166">
    <property type="term" value="F:nucleotide binding"/>
    <property type="evidence" value="ECO:0007669"/>
    <property type="project" value="UniProtKB-KW"/>
</dbReference>
<dbReference type="GO" id="GO:0034599">
    <property type="term" value="P:cellular response to oxidative stress"/>
    <property type="evidence" value="ECO:0007669"/>
    <property type="project" value="TreeGrafter"/>
</dbReference>
<dbReference type="RefSeq" id="WP_046156681.1">
    <property type="nucleotide sequence ID" value="NZ_CP017707.1"/>
</dbReference>
<name>A0A1D9LJW6_9NEIS</name>
<dbReference type="InterPro" id="IPR039261">
    <property type="entry name" value="FNR_nucleotide-bd"/>
</dbReference>
<dbReference type="Gene3D" id="3.40.50.80">
    <property type="entry name" value="Nucleotide-binding domain of ferredoxin-NADP reductase (FNR) module"/>
    <property type="match status" value="1"/>
</dbReference>
<gene>
    <name evidence="6" type="ORF">BKX93_17300</name>
</gene>
<reference evidence="6 7" key="1">
    <citation type="submission" date="2016-10" db="EMBL/GenBank/DDBJ databases">
        <title>Chromobacterium muskegensis sp. nov., an insecticidal bacterium isolated from Sphagnum bogs.</title>
        <authorList>
            <person name="Sparks M.E."/>
            <person name="Blackburn M.B."/>
            <person name="Gundersen-Rindal D.E."/>
            <person name="Mitchell A."/>
            <person name="Farrar R."/>
            <person name="Kuhar D."/>
        </authorList>
    </citation>
    <scope>NUCLEOTIDE SEQUENCE [LARGE SCALE GENOMIC DNA]</scope>
    <source>
        <strain evidence="6 7">21-1</strain>
    </source>
</reference>
<dbReference type="GO" id="GO:0004324">
    <property type="term" value="F:ferredoxin-NADP+ reductase activity"/>
    <property type="evidence" value="ECO:0007669"/>
    <property type="project" value="UniProtKB-EC"/>
</dbReference>
<dbReference type="GO" id="GO:0042167">
    <property type="term" value="P:heme catabolic process"/>
    <property type="evidence" value="ECO:0007669"/>
    <property type="project" value="TreeGrafter"/>
</dbReference>
<dbReference type="EC" id="1.18.1.2" evidence="2"/>
<dbReference type="PROSITE" id="PS51384">
    <property type="entry name" value="FAD_FR"/>
    <property type="match status" value="1"/>
</dbReference>
<comment type="similarity">
    <text evidence="1">Belongs to the ferredoxin--NADP reductase type 1 family.</text>
</comment>
<dbReference type="PANTHER" id="PTHR47878">
    <property type="entry name" value="OXIDOREDUCTASE FAD/NAD(P)-BINDING DOMAIN PROTEIN"/>
    <property type="match status" value="1"/>
</dbReference>
<organism evidence="6 7">
    <name type="scientific">Chromobacterium vaccinii</name>
    <dbReference type="NCBI Taxonomy" id="1108595"/>
    <lineage>
        <taxon>Bacteria</taxon>
        <taxon>Pseudomonadati</taxon>
        <taxon>Pseudomonadota</taxon>
        <taxon>Betaproteobacteria</taxon>
        <taxon>Neisseriales</taxon>
        <taxon>Chromobacteriaceae</taxon>
        <taxon>Chromobacterium</taxon>
    </lineage>
</organism>
<dbReference type="SUPFAM" id="SSF63380">
    <property type="entry name" value="Riboflavin synthase domain-like"/>
    <property type="match status" value="1"/>
</dbReference>